<dbReference type="SUPFAM" id="SSF48452">
    <property type="entry name" value="TPR-like"/>
    <property type="match status" value="2"/>
</dbReference>
<dbReference type="GO" id="GO:0000160">
    <property type="term" value="P:phosphorelay signal transduction system"/>
    <property type="evidence" value="ECO:0007669"/>
    <property type="project" value="InterPro"/>
</dbReference>
<comment type="caution">
    <text evidence="6">The sequence shown here is derived from an EMBL/GenBank/DDBJ whole genome shotgun (WGS) entry which is preliminary data.</text>
</comment>
<organism evidence="6 7">
    <name type="scientific">Nonomuraea montanisoli</name>
    <dbReference type="NCBI Taxonomy" id="2741721"/>
    <lineage>
        <taxon>Bacteria</taxon>
        <taxon>Bacillati</taxon>
        <taxon>Actinomycetota</taxon>
        <taxon>Actinomycetes</taxon>
        <taxon>Streptosporangiales</taxon>
        <taxon>Streptosporangiaceae</taxon>
        <taxon>Nonomuraea</taxon>
    </lineage>
</organism>
<dbReference type="Gene3D" id="1.10.10.10">
    <property type="entry name" value="Winged helix-like DNA-binding domain superfamily/Winged helix DNA-binding domain"/>
    <property type="match status" value="1"/>
</dbReference>
<accession>A0A7Y6IFQ6</accession>
<evidence type="ECO:0000259" key="4">
    <source>
        <dbReference type="SMART" id="SM00862"/>
    </source>
</evidence>
<dbReference type="InterPro" id="IPR027417">
    <property type="entry name" value="P-loop_NTPase"/>
</dbReference>
<dbReference type="SMART" id="SM01043">
    <property type="entry name" value="BTAD"/>
    <property type="match status" value="1"/>
</dbReference>
<dbReference type="SMART" id="SM00862">
    <property type="entry name" value="Trans_reg_C"/>
    <property type="match status" value="1"/>
</dbReference>
<dbReference type="EMBL" id="JABWGN010000020">
    <property type="protein sequence ID" value="NUW37379.1"/>
    <property type="molecule type" value="Genomic_DNA"/>
</dbReference>
<dbReference type="GO" id="GO:0006355">
    <property type="term" value="P:regulation of DNA-templated transcription"/>
    <property type="evidence" value="ECO:0007669"/>
    <property type="project" value="InterPro"/>
</dbReference>
<feature type="domain" description="Bacterial transcriptional activator" evidence="5">
    <location>
        <begin position="89"/>
        <end position="228"/>
    </location>
</feature>
<evidence type="ECO:0000256" key="1">
    <source>
        <dbReference type="ARBA" id="ARBA00005820"/>
    </source>
</evidence>
<dbReference type="InterPro" id="IPR005158">
    <property type="entry name" value="BTAD"/>
</dbReference>
<proteinExistence type="inferred from homology"/>
<dbReference type="InterPro" id="IPR036388">
    <property type="entry name" value="WH-like_DNA-bd_sf"/>
</dbReference>
<dbReference type="InterPro" id="IPR011990">
    <property type="entry name" value="TPR-like_helical_dom_sf"/>
</dbReference>
<evidence type="ECO:0000256" key="2">
    <source>
        <dbReference type="ARBA" id="ARBA00023125"/>
    </source>
</evidence>
<dbReference type="RefSeq" id="WP_175594825.1">
    <property type="nucleotide sequence ID" value="NZ_JABWGN010000020.1"/>
</dbReference>
<evidence type="ECO:0000313" key="6">
    <source>
        <dbReference type="EMBL" id="NUW37379.1"/>
    </source>
</evidence>
<dbReference type="InterPro" id="IPR016032">
    <property type="entry name" value="Sig_transdc_resp-reg_C-effctor"/>
</dbReference>
<feature type="compositionally biased region" description="Basic and acidic residues" evidence="3">
    <location>
        <begin position="259"/>
        <end position="268"/>
    </location>
</feature>
<dbReference type="PANTHER" id="PTHR47691">
    <property type="entry name" value="REGULATOR-RELATED"/>
    <property type="match status" value="1"/>
</dbReference>
<evidence type="ECO:0000313" key="7">
    <source>
        <dbReference type="Proteomes" id="UP000586042"/>
    </source>
</evidence>
<dbReference type="Gene3D" id="1.25.40.10">
    <property type="entry name" value="Tetratricopeptide repeat domain"/>
    <property type="match status" value="2"/>
</dbReference>
<dbReference type="SUPFAM" id="SSF46894">
    <property type="entry name" value="C-terminal effector domain of the bipartite response regulators"/>
    <property type="match status" value="1"/>
</dbReference>
<dbReference type="PANTHER" id="PTHR47691:SF3">
    <property type="entry name" value="HTH-TYPE TRANSCRIPTIONAL REGULATOR RV0890C-RELATED"/>
    <property type="match status" value="1"/>
</dbReference>
<feature type="region of interest" description="Disordered" evidence="3">
    <location>
        <begin position="228"/>
        <end position="271"/>
    </location>
</feature>
<dbReference type="GO" id="GO:0003677">
    <property type="term" value="F:DNA binding"/>
    <property type="evidence" value="ECO:0007669"/>
    <property type="project" value="UniProtKB-KW"/>
</dbReference>
<evidence type="ECO:0000256" key="3">
    <source>
        <dbReference type="SAM" id="MobiDB-lite"/>
    </source>
</evidence>
<dbReference type="AlphaFoldDB" id="A0A7Y6IFQ6"/>
<protein>
    <submittedName>
        <fullName evidence="6">AfsR/SARP family transcriptional regulator</fullName>
    </submittedName>
</protein>
<keyword evidence="2" id="KW-0238">DNA-binding</keyword>
<feature type="domain" description="OmpR/PhoB-type" evidence="4">
    <location>
        <begin position="13"/>
        <end position="82"/>
    </location>
</feature>
<gene>
    <name evidence="6" type="ORF">HTZ77_39170</name>
</gene>
<dbReference type="InterPro" id="IPR001867">
    <property type="entry name" value="OmpR/PhoB-type_DNA-bd"/>
</dbReference>
<dbReference type="CDD" id="cd15831">
    <property type="entry name" value="BTAD"/>
    <property type="match status" value="1"/>
</dbReference>
<dbReference type="Proteomes" id="UP000586042">
    <property type="component" value="Unassembled WGS sequence"/>
</dbReference>
<name>A0A7Y6IFQ6_9ACTN</name>
<dbReference type="Pfam" id="PF03704">
    <property type="entry name" value="BTAD"/>
    <property type="match status" value="1"/>
</dbReference>
<dbReference type="SUPFAM" id="SSF52540">
    <property type="entry name" value="P-loop containing nucleoside triphosphate hydrolases"/>
    <property type="match status" value="1"/>
</dbReference>
<comment type="similarity">
    <text evidence="1">Belongs to the AfsR/DnrI/RedD regulatory family.</text>
</comment>
<evidence type="ECO:0000259" key="5">
    <source>
        <dbReference type="SMART" id="SM01043"/>
    </source>
</evidence>
<reference evidence="6 7" key="1">
    <citation type="submission" date="2020-06" db="EMBL/GenBank/DDBJ databases">
        <title>Nonomuraea sp. SMC257, a novel actinomycete isolated from soil.</title>
        <authorList>
            <person name="Chanama M."/>
        </authorList>
    </citation>
    <scope>NUCLEOTIDE SEQUENCE [LARGE SCALE GENOMIC DNA]</scope>
    <source>
        <strain evidence="6 7">SMC257</strain>
    </source>
</reference>
<keyword evidence="7" id="KW-1185">Reference proteome</keyword>
<sequence length="1016" mass="107469">MRIGILGPLHVAGAAVKGARVRALLARLALDPGRVVTADRLIGDLWPEEAPEHPTAALQSLVSRARREAPGIVVSHPAGYALDVPAAEVDAWEFERLVRAGEARAALRLWRGAALADVAAMPFAAGAAARLEELRLTALATRIATDLARHDDAAGEGGGVEEAVAELRALVAEHPLREPFHALLVRALVTAGRRGEALEAFERARACLADELGADPGPALREAHLAALREEPAATRTTPRRPAPARTTPERPAPARAPQEAHAEESRGGRMPARMTSFVGRSHDLSRLRALLTAPTPGDGARLVTLVGPGGAGKTRLAVETADALDGAVWLVELAAAGGVRAAVEGALRTTDAVAALRGTPRPVLVLDNCEHLVEEAARVAHSLLGAVPELRILATSREPLDIPGETLHRVLPLEEAAAVELFRDRAAAARPDARVEPGDAAWICRELDGVPLAIELAAARLRTMPVARLLRGLGDRLAFRGGRTAEPRHRTLRAVIDWSWELLSDAERELLRAFTVFAGGASADAVAQVCGPRVESQGRGDGETSGTASEVGEDDVLDVLDVLASLVDKSLIGLSGDRYTMLETIRQYAAADLPDVRRAHARYYTLLAEEAGPGLRTGGQLHWLALLDAEQGNLDAALERTDDPLRLFLARLWPWSIRGRRVEAAERAAEVLRRVGGTPPEGRELAHGLCRLITGDRPDDAVRLSDHPAAVASFALMPVPPSDVVEIAEAAAERLRDHPDPWTRAAAQLMRGLTRFEFGAAAEAGEPLRAALAGFRETGDRWGLSYALHWLSLDAENEGDDARAIALAMEGARLAGEIAGLEAPEGPILFLARLGRLQARTGDVAGAAATLAGAEEAAARADGDPLAVARVLHARAELARRSGDPEEAARLLHRALALLDGAPPQFEALVNVELARVSADPWPPLRRALELMDASPDRTVRATVLEGAAEHCGPPLAAELAGAARALRGGAVTGDAALLARCRDALGEDALQRALARGAAIPHPERYALSPLSSP</sequence>
<dbReference type="Gene3D" id="3.40.50.300">
    <property type="entry name" value="P-loop containing nucleotide triphosphate hydrolases"/>
    <property type="match status" value="1"/>
</dbReference>